<reference evidence="2 3" key="1">
    <citation type="journal article" date="2013" name="Proc. Natl. Acad. Sci. U.S.A.">
        <title>Genome of an arbuscular mycorrhizal fungus provides insight into the oldest plant symbiosis.</title>
        <authorList>
            <person name="Tisserant E."/>
            <person name="Malbreil M."/>
            <person name="Kuo A."/>
            <person name="Kohler A."/>
            <person name="Symeonidi A."/>
            <person name="Balestrini R."/>
            <person name="Charron P."/>
            <person name="Duensing N."/>
            <person name="Frei Dit Frey N."/>
            <person name="Gianinazzi-Pearson V."/>
            <person name="Gilbert L.B."/>
            <person name="Handa Y."/>
            <person name="Herr J.R."/>
            <person name="Hijri M."/>
            <person name="Koul R."/>
            <person name="Kawaguchi M."/>
            <person name="Krajinski F."/>
            <person name="Lammers P.J."/>
            <person name="Masclaux F.G."/>
            <person name="Murat C."/>
            <person name="Morin E."/>
            <person name="Ndikumana S."/>
            <person name="Pagni M."/>
            <person name="Petitpierre D."/>
            <person name="Requena N."/>
            <person name="Rosikiewicz P."/>
            <person name="Riley R."/>
            <person name="Saito K."/>
            <person name="San Clemente H."/>
            <person name="Shapiro H."/>
            <person name="van Tuinen D."/>
            <person name="Becard G."/>
            <person name="Bonfante P."/>
            <person name="Paszkowski U."/>
            <person name="Shachar-Hill Y.Y."/>
            <person name="Tuskan G.A."/>
            <person name="Young P.W."/>
            <person name="Sanders I.R."/>
            <person name="Henrissat B."/>
            <person name="Rensing S.A."/>
            <person name="Grigoriev I.V."/>
            <person name="Corradi N."/>
            <person name="Roux C."/>
            <person name="Martin F."/>
        </authorList>
    </citation>
    <scope>NUCLEOTIDE SEQUENCE [LARGE SCALE GENOMIC DNA]</scope>
    <source>
        <strain evidence="2 3">DAOM 197198</strain>
    </source>
</reference>
<dbReference type="EMBL" id="AUPC02000219">
    <property type="protein sequence ID" value="POG65233.1"/>
    <property type="molecule type" value="Genomic_DNA"/>
</dbReference>
<reference evidence="2 3" key="2">
    <citation type="journal article" date="2018" name="New Phytol.">
        <title>High intraspecific genome diversity in the model arbuscular mycorrhizal symbiont Rhizophagus irregularis.</title>
        <authorList>
            <person name="Chen E.C.H."/>
            <person name="Morin E."/>
            <person name="Beaudet D."/>
            <person name="Noel J."/>
            <person name="Yildirir G."/>
            <person name="Ndikumana S."/>
            <person name="Charron P."/>
            <person name="St-Onge C."/>
            <person name="Giorgi J."/>
            <person name="Kruger M."/>
            <person name="Marton T."/>
            <person name="Ropars J."/>
            <person name="Grigoriev I.V."/>
            <person name="Hainaut M."/>
            <person name="Henrissat B."/>
            <person name="Roux C."/>
            <person name="Martin F."/>
            <person name="Corradi N."/>
        </authorList>
    </citation>
    <scope>NUCLEOTIDE SEQUENCE [LARGE SCALE GENOMIC DNA]</scope>
    <source>
        <strain evidence="2 3">DAOM 197198</strain>
    </source>
</reference>
<keyword evidence="1" id="KW-0812">Transmembrane</keyword>
<evidence type="ECO:0000256" key="1">
    <source>
        <dbReference type="SAM" id="Phobius"/>
    </source>
</evidence>
<name>A0A2P4PIM2_RHIID</name>
<evidence type="ECO:0000313" key="3">
    <source>
        <dbReference type="Proteomes" id="UP000018888"/>
    </source>
</evidence>
<gene>
    <name evidence="2" type="ORF">GLOIN_2v1668676</name>
</gene>
<comment type="caution">
    <text evidence="2">The sequence shown here is derived from an EMBL/GenBank/DDBJ whole genome shotgun (WGS) entry which is preliminary data.</text>
</comment>
<keyword evidence="3" id="KW-1185">Reference proteome</keyword>
<organism evidence="2 3">
    <name type="scientific">Rhizophagus irregularis (strain DAOM 181602 / DAOM 197198 / MUCL 43194)</name>
    <name type="common">Arbuscular mycorrhizal fungus</name>
    <name type="synonym">Glomus intraradices</name>
    <dbReference type="NCBI Taxonomy" id="747089"/>
    <lineage>
        <taxon>Eukaryota</taxon>
        <taxon>Fungi</taxon>
        <taxon>Fungi incertae sedis</taxon>
        <taxon>Mucoromycota</taxon>
        <taxon>Glomeromycotina</taxon>
        <taxon>Glomeromycetes</taxon>
        <taxon>Glomerales</taxon>
        <taxon>Glomeraceae</taxon>
        <taxon>Rhizophagus</taxon>
    </lineage>
</organism>
<evidence type="ECO:0000313" key="2">
    <source>
        <dbReference type="EMBL" id="POG65233.1"/>
    </source>
</evidence>
<accession>A0A2P4PIM2</accession>
<keyword evidence="1" id="KW-1133">Transmembrane helix</keyword>
<proteinExistence type="predicted"/>
<protein>
    <submittedName>
        <fullName evidence="2">Uncharacterized protein</fullName>
    </submittedName>
</protein>
<dbReference type="Proteomes" id="UP000018888">
    <property type="component" value="Unassembled WGS sequence"/>
</dbReference>
<feature type="non-terminal residue" evidence="2">
    <location>
        <position position="1"/>
    </location>
</feature>
<dbReference type="AlphaFoldDB" id="A0A2P4PIM2"/>
<feature type="non-terminal residue" evidence="2">
    <location>
        <position position="57"/>
    </location>
</feature>
<feature type="transmembrane region" description="Helical" evidence="1">
    <location>
        <begin position="21"/>
        <end position="39"/>
    </location>
</feature>
<sequence length="57" mass="6889">RRVFLNNLMLRKKMTMTKIKILVKNLVGKIVKLRFYLIIFKKISHLGLKEIKLNFIM</sequence>
<keyword evidence="1" id="KW-0472">Membrane</keyword>